<sequence length="109" mass="12468">MPPPRISERNFWNESSDSLQCQLTDKYLRHHLAQITAIPIVKGPVLTIRDFATQVPKALSTQNFYAHGFTNHFEENTFEELHYEVYGLRALIPFNCHAPAWPDALTTAA</sequence>
<gene>
    <name evidence="1" type="ORF">CEPIT_LOCUS37427</name>
</gene>
<accession>A0AAV0FVJ8</accession>
<name>A0AAV0FVJ8_9ASTE</name>
<dbReference type="Proteomes" id="UP001152523">
    <property type="component" value="Unassembled WGS sequence"/>
</dbReference>
<protein>
    <submittedName>
        <fullName evidence="1">Uncharacterized protein</fullName>
    </submittedName>
</protein>
<proteinExistence type="predicted"/>
<dbReference type="AlphaFoldDB" id="A0AAV0FVJ8"/>
<dbReference type="EMBL" id="CAMAPF010001015">
    <property type="protein sequence ID" value="CAH9139220.1"/>
    <property type="molecule type" value="Genomic_DNA"/>
</dbReference>
<keyword evidence="2" id="KW-1185">Reference proteome</keyword>
<comment type="caution">
    <text evidence="1">The sequence shown here is derived from an EMBL/GenBank/DDBJ whole genome shotgun (WGS) entry which is preliminary data.</text>
</comment>
<reference evidence="1" key="1">
    <citation type="submission" date="2022-07" db="EMBL/GenBank/DDBJ databases">
        <authorList>
            <person name="Macas J."/>
            <person name="Novak P."/>
            <person name="Neumann P."/>
        </authorList>
    </citation>
    <scope>NUCLEOTIDE SEQUENCE</scope>
</reference>
<evidence type="ECO:0000313" key="1">
    <source>
        <dbReference type="EMBL" id="CAH9139220.1"/>
    </source>
</evidence>
<organism evidence="1 2">
    <name type="scientific">Cuscuta epithymum</name>
    <dbReference type="NCBI Taxonomy" id="186058"/>
    <lineage>
        <taxon>Eukaryota</taxon>
        <taxon>Viridiplantae</taxon>
        <taxon>Streptophyta</taxon>
        <taxon>Embryophyta</taxon>
        <taxon>Tracheophyta</taxon>
        <taxon>Spermatophyta</taxon>
        <taxon>Magnoliopsida</taxon>
        <taxon>eudicotyledons</taxon>
        <taxon>Gunneridae</taxon>
        <taxon>Pentapetalae</taxon>
        <taxon>asterids</taxon>
        <taxon>lamiids</taxon>
        <taxon>Solanales</taxon>
        <taxon>Convolvulaceae</taxon>
        <taxon>Cuscuteae</taxon>
        <taxon>Cuscuta</taxon>
        <taxon>Cuscuta subgen. Cuscuta</taxon>
    </lineage>
</organism>
<evidence type="ECO:0000313" key="2">
    <source>
        <dbReference type="Proteomes" id="UP001152523"/>
    </source>
</evidence>